<dbReference type="GO" id="GO:0005388">
    <property type="term" value="F:P-type calcium transporter activity"/>
    <property type="evidence" value="ECO:0007669"/>
    <property type="project" value="UniProtKB-EC"/>
</dbReference>
<feature type="transmembrane region" description="Helical" evidence="14">
    <location>
        <begin position="275"/>
        <end position="294"/>
    </location>
</feature>
<feature type="transmembrane region" description="Helical" evidence="14">
    <location>
        <begin position="808"/>
        <end position="825"/>
    </location>
</feature>
<keyword evidence="5" id="KW-0406">Ion transport</keyword>
<dbReference type="InterPro" id="IPR001757">
    <property type="entry name" value="P_typ_ATPase"/>
</dbReference>
<evidence type="ECO:0000256" key="2">
    <source>
        <dbReference type="ARBA" id="ARBA00005675"/>
    </source>
</evidence>
<evidence type="ECO:0000256" key="13">
    <source>
        <dbReference type="ARBA" id="ARBA00048694"/>
    </source>
</evidence>
<dbReference type="SUPFAM" id="SSF81665">
    <property type="entry name" value="Calcium ATPase, transmembrane domain M"/>
    <property type="match status" value="1"/>
</dbReference>
<dbReference type="SUPFAM" id="SSF81660">
    <property type="entry name" value="Metal cation-transporting ATPase, ATP-binding domain N"/>
    <property type="match status" value="1"/>
</dbReference>
<feature type="domain" description="Cation-transporting P-type ATPase N-terminal" evidence="15">
    <location>
        <begin position="32"/>
        <end position="106"/>
    </location>
</feature>
<keyword evidence="11 14" id="KW-1133">Transmembrane helix</keyword>
<keyword evidence="6 14" id="KW-0812">Transmembrane</keyword>
<evidence type="ECO:0000256" key="8">
    <source>
        <dbReference type="ARBA" id="ARBA00022741"/>
    </source>
</evidence>
<feature type="transmembrane region" description="Helical" evidence="14">
    <location>
        <begin position="110"/>
        <end position="126"/>
    </location>
</feature>
<dbReference type="CDD" id="cd02089">
    <property type="entry name" value="P-type_ATPase_Ca_prok"/>
    <property type="match status" value="1"/>
</dbReference>
<dbReference type="GO" id="GO:0005524">
    <property type="term" value="F:ATP binding"/>
    <property type="evidence" value="ECO:0007669"/>
    <property type="project" value="UniProtKB-KW"/>
</dbReference>
<dbReference type="Pfam" id="PF00690">
    <property type="entry name" value="Cation_ATPase_N"/>
    <property type="match status" value="1"/>
</dbReference>
<dbReference type="Gene3D" id="2.70.150.10">
    <property type="entry name" value="Calcium-transporting ATPase, cytoplasmic transduction domain A"/>
    <property type="match status" value="1"/>
</dbReference>
<dbReference type="SFLD" id="SFLDS00003">
    <property type="entry name" value="Haloacid_Dehalogenase"/>
    <property type="match status" value="1"/>
</dbReference>
<protein>
    <recommendedName>
        <fullName evidence="3">P-type Ca(2+) transporter</fullName>
        <ecNumber evidence="3">7.2.2.10</ecNumber>
    </recommendedName>
</protein>
<feature type="transmembrane region" description="Helical" evidence="14">
    <location>
        <begin position="845"/>
        <end position="869"/>
    </location>
</feature>
<dbReference type="InterPro" id="IPR059000">
    <property type="entry name" value="ATPase_P-type_domA"/>
</dbReference>
<evidence type="ECO:0000256" key="5">
    <source>
        <dbReference type="ARBA" id="ARBA00022568"/>
    </source>
</evidence>
<evidence type="ECO:0000256" key="4">
    <source>
        <dbReference type="ARBA" id="ARBA00022475"/>
    </source>
</evidence>
<dbReference type="SFLD" id="SFLDG00002">
    <property type="entry name" value="C1.7:_P-type_atpase_like"/>
    <property type="match status" value="1"/>
</dbReference>
<dbReference type="InterPro" id="IPR023214">
    <property type="entry name" value="HAD_sf"/>
</dbReference>
<dbReference type="InterPro" id="IPR004014">
    <property type="entry name" value="ATPase_P-typ_cation-transptr_N"/>
</dbReference>
<dbReference type="eggNOG" id="COG0474">
    <property type="taxonomic scope" value="Bacteria"/>
</dbReference>
<feature type="transmembrane region" description="Helical" evidence="14">
    <location>
        <begin position="881"/>
        <end position="901"/>
    </location>
</feature>
<dbReference type="Pfam" id="PF00689">
    <property type="entry name" value="Cation_ATPase_C"/>
    <property type="match status" value="1"/>
</dbReference>
<comment type="subcellular location">
    <subcellularLocation>
        <location evidence="1">Cell membrane</location>
        <topology evidence="1">Multi-pass membrane protein</topology>
    </subcellularLocation>
</comment>
<evidence type="ECO:0000256" key="11">
    <source>
        <dbReference type="ARBA" id="ARBA00022989"/>
    </source>
</evidence>
<dbReference type="PRINTS" id="PR00120">
    <property type="entry name" value="HATPASE"/>
</dbReference>
<evidence type="ECO:0000259" key="15">
    <source>
        <dbReference type="SMART" id="SM00831"/>
    </source>
</evidence>
<dbReference type="PRINTS" id="PR00119">
    <property type="entry name" value="CATATPASE"/>
</dbReference>
<evidence type="ECO:0000313" key="17">
    <source>
        <dbReference type="Proteomes" id="UP000004754"/>
    </source>
</evidence>
<dbReference type="NCBIfam" id="TIGR01494">
    <property type="entry name" value="ATPase_P-type"/>
    <property type="match status" value="3"/>
</dbReference>
<dbReference type="RefSeq" id="WP_006598162.1">
    <property type="nucleotide sequence ID" value="NZ_GL622359.1"/>
</dbReference>
<dbReference type="HOGENOM" id="CLU_002360_2_1_9"/>
<dbReference type="SUPFAM" id="SSF81653">
    <property type="entry name" value="Calcium ATPase, transduction domain A"/>
    <property type="match status" value="1"/>
</dbReference>
<keyword evidence="12 14" id="KW-0472">Membrane</keyword>
<keyword evidence="7" id="KW-0479">Metal-binding</keyword>
<keyword evidence="5" id="KW-0813">Transport</keyword>
<proteinExistence type="inferred from homology"/>
<feature type="transmembrane region" description="Helical" evidence="14">
    <location>
        <begin position="783"/>
        <end position="801"/>
    </location>
</feature>
<evidence type="ECO:0000256" key="10">
    <source>
        <dbReference type="ARBA" id="ARBA00022967"/>
    </source>
</evidence>
<evidence type="ECO:0000256" key="12">
    <source>
        <dbReference type="ARBA" id="ARBA00023136"/>
    </source>
</evidence>
<feature type="transmembrane region" description="Helical" evidence="14">
    <location>
        <begin position="707"/>
        <end position="730"/>
    </location>
</feature>
<keyword evidence="5" id="KW-0109">Calcium transport</keyword>
<dbReference type="EMBL" id="AEQN01000012">
    <property type="protein sequence ID" value="EFV02142.1"/>
    <property type="molecule type" value="Genomic_DNA"/>
</dbReference>
<dbReference type="STRING" id="887929.HMP0721_0738"/>
<dbReference type="InterPro" id="IPR006068">
    <property type="entry name" value="ATPase_P-typ_cation-transptr_C"/>
</dbReference>
<dbReference type="GO" id="GO:0140352">
    <property type="term" value="P:export from cell"/>
    <property type="evidence" value="ECO:0007669"/>
    <property type="project" value="UniProtKB-ARBA"/>
</dbReference>
<dbReference type="PROSITE" id="PS00154">
    <property type="entry name" value="ATPASE_E1_E2"/>
    <property type="match status" value="1"/>
</dbReference>
<dbReference type="OrthoDB" id="9760364at2"/>
<dbReference type="InterPro" id="IPR023298">
    <property type="entry name" value="ATPase_P-typ_TM_dom_sf"/>
</dbReference>
<evidence type="ECO:0000256" key="6">
    <source>
        <dbReference type="ARBA" id="ARBA00022692"/>
    </source>
</evidence>
<evidence type="ECO:0000256" key="1">
    <source>
        <dbReference type="ARBA" id="ARBA00004651"/>
    </source>
</evidence>
<dbReference type="InterPro" id="IPR023299">
    <property type="entry name" value="ATPase_P-typ_cyto_dom_N"/>
</dbReference>
<comment type="caution">
    <text evidence="16">The sequence shown here is derived from an EMBL/GenBank/DDBJ whole genome shotgun (WGS) entry which is preliminary data.</text>
</comment>
<dbReference type="Proteomes" id="UP000004754">
    <property type="component" value="Unassembled WGS sequence"/>
</dbReference>
<dbReference type="EC" id="7.2.2.10" evidence="3"/>
<dbReference type="GO" id="GO:0005886">
    <property type="term" value="C:plasma membrane"/>
    <property type="evidence" value="ECO:0007669"/>
    <property type="project" value="UniProtKB-SubCell"/>
</dbReference>
<dbReference type="Gene3D" id="3.40.50.1000">
    <property type="entry name" value="HAD superfamily/HAD-like"/>
    <property type="match status" value="1"/>
</dbReference>
<dbReference type="FunFam" id="3.40.50.1000:FF:000028">
    <property type="entry name" value="Calcium-transporting P-type ATPase, putative"/>
    <property type="match status" value="1"/>
</dbReference>
<sequence>MQYCVETKVFFNVGASGRPRFEEEKLNETGKSAYLLSVEETEQIYKTDHLCGLTAEEATRRLTVYGKNKLAEGKKKSLIVRFAEQFKDFLIVVLIAAAIISGFLGEVSDTVLILMIVVLNAVIGVVQESKAESAMESLKQLTIPEAKVIRDGAQTVVRSEDLVPGDLVVLDAGDAVPADGRIVAEAALQVQESALTGESVPVEKAVTGDFDDKTPLGDRVDMVYMSSAVTYGRGRFVVTGAGMDTEIGKIAGMLQTSEKSVTPLTRSINQLGKTLAIAALAACIVIFAVGWLRGGNPIEMFLTAVSLAVAAIPEGLPAVVTVVLAMGTTRLAAKHAIIRKLPAVETLGCASVICTDKTGTLTQNRMTIKKVYANEGIIDAEKIKEDGFIPSEKFVVRIGELCNDASIIEENERVLEIGDPTEVAMVAYADDLGFDKALNMHEIPRIGEIPFDSDRKLMTTIHAYGDTFMSFTKGAPDVLLARCTQYLKGYDVLPLDDGARKKIMAANAEMADNAYRVLGYAFRQYPEQPAAEVGTVEANLIFAGLTGMIDPPREEVKPSIDECRRAGIQTVMITGDHKNTAVAIARDLDIYREDSRALSGVELDALSDAELDEVIEKTSVYARVSPEHKVRIVNAWQRRGDVVAMTGDGVNDAPALKKADIGCAMGITGTDVSKEAADMILTDDNFATIVSAVREGRGIYNNIKKAVHFLLSCNIAEILILFVATIIGWAQPLLPVHILWINLVTDSLPALALGVEKNDDDIMDYEPRSRNESIFAGGLGGRIVFQGIVLSLISLAVFWYGTHRYNLLAGRTMVFAVLGLSQLTHVLNVRSESKTAFHNLFTNRYLWGALCISAFVQLIVIFVPGLHLFFRVRMLAPMQWLIVALAALAPLVVVEVTKWLGRHFKND</sequence>
<keyword evidence="8" id="KW-0547">Nucleotide-binding</keyword>
<keyword evidence="9" id="KW-0067">ATP-binding</keyword>
<evidence type="ECO:0000313" key="16">
    <source>
        <dbReference type="EMBL" id="EFV02142.1"/>
    </source>
</evidence>
<organism evidence="16 17">
    <name type="scientific">Pseudoramibacter alactolyticus ATCC 23263</name>
    <dbReference type="NCBI Taxonomy" id="887929"/>
    <lineage>
        <taxon>Bacteria</taxon>
        <taxon>Bacillati</taxon>
        <taxon>Bacillota</taxon>
        <taxon>Clostridia</taxon>
        <taxon>Eubacteriales</taxon>
        <taxon>Eubacteriaceae</taxon>
        <taxon>Pseudoramibacter</taxon>
    </lineage>
</organism>
<dbReference type="GO" id="GO:0046872">
    <property type="term" value="F:metal ion binding"/>
    <property type="evidence" value="ECO:0007669"/>
    <property type="project" value="UniProtKB-KW"/>
</dbReference>
<dbReference type="SMART" id="SM00831">
    <property type="entry name" value="Cation_ATPase_N"/>
    <property type="match status" value="1"/>
</dbReference>
<keyword evidence="10" id="KW-1278">Translocase</keyword>
<evidence type="ECO:0000256" key="3">
    <source>
        <dbReference type="ARBA" id="ARBA00012790"/>
    </source>
</evidence>
<comment type="similarity">
    <text evidence="2">Belongs to the cation transport ATPase (P-type) (TC 3.A.3) family. Type IIA subfamily.</text>
</comment>
<reference evidence="16 17" key="1">
    <citation type="submission" date="2010-12" db="EMBL/GenBank/DDBJ databases">
        <authorList>
            <person name="Muzny D."/>
            <person name="Qin X."/>
            <person name="Deng J."/>
            <person name="Jiang H."/>
            <person name="Liu Y."/>
            <person name="Qu J."/>
            <person name="Song X.-Z."/>
            <person name="Zhang L."/>
            <person name="Thornton R."/>
            <person name="Coyle M."/>
            <person name="Francisco L."/>
            <person name="Jackson L."/>
            <person name="Javaid M."/>
            <person name="Korchina V."/>
            <person name="Kovar C."/>
            <person name="Mata R."/>
            <person name="Mathew T."/>
            <person name="Ngo R."/>
            <person name="Nguyen L."/>
            <person name="Nguyen N."/>
            <person name="Okwuonu G."/>
            <person name="Ongeri F."/>
            <person name="Pham C."/>
            <person name="Simmons D."/>
            <person name="Wilczek-Boney K."/>
            <person name="Hale W."/>
            <person name="Jakkamsetti A."/>
            <person name="Pham P."/>
            <person name="Ruth R."/>
            <person name="San Lucas F."/>
            <person name="Warren J."/>
            <person name="Zhang J."/>
            <person name="Zhao Z."/>
            <person name="Zhou C."/>
            <person name="Zhu D."/>
            <person name="Lee S."/>
            <person name="Bess C."/>
            <person name="Blankenburg K."/>
            <person name="Forbes L."/>
            <person name="Fu Q."/>
            <person name="Gubbala S."/>
            <person name="Hirani K."/>
            <person name="Jayaseelan J.C."/>
            <person name="Lara F."/>
            <person name="Munidasa M."/>
            <person name="Palculict T."/>
            <person name="Patil S."/>
            <person name="Pu L.-L."/>
            <person name="Saada N."/>
            <person name="Tang L."/>
            <person name="Weissenberger G."/>
            <person name="Zhu Y."/>
            <person name="Hemphill L."/>
            <person name="Shang Y."/>
            <person name="Youmans B."/>
            <person name="Ayvaz T."/>
            <person name="Ross M."/>
            <person name="Santibanez J."/>
            <person name="Aqrawi P."/>
            <person name="Gross S."/>
            <person name="Joshi V."/>
            <person name="Fowler G."/>
            <person name="Nazareth L."/>
            <person name="Reid J."/>
            <person name="Worley K."/>
            <person name="Petrosino J."/>
            <person name="Highlander S."/>
            <person name="Gibbs R."/>
        </authorList>
    </citation>
    <scope>NUCLEOTIDE SEQUENCE [LARGE SCALE GENOMIC DNA]</scope>
    <source>
        <strain evidence="16 17">ATCC 23263</strain>
    </source>
</reference>
<gene>
    <name evidence="16" type="ORF">HMP0721_0738</name>
</gene>
<evidence type="ECO:0000256" key="9">
    <source>
        <dbReference type="ARBA" id="ARBA00022840"/>
    </source>
</evidence>
<dbReference type="Pfam" id="PF13246">
    <property type="entry name" value="Cation_ATPase"/>
    <property type="match status" value="1"/>
</dbReference>
<dbReference type="InterPro" id="IPR018303">
    <property type="entry name" value="ATPase_P-typ_P_site"/>
</dbReference>
<dbReference type="SFLD" id="SFLDF00027">
    <property type="entry name" value="p-type_atpase"/>
    <property type="match status" value="1"/>
</dbReference>
<dbReference type="PANTHER" id="PTHR42861">
    <property type="entry name" value="CALCIUM-TRANSPORTING ATPASE"/>
    <property type="match status" value="1"/>
</dbReference>
<dbReference type="GO" id="GO:0016887">
    <property type="term" value="F:ATP hydrolysis activity"/>
    <property type="evidence" value="ECO:0007669"/>
    <property type="project" value="InterPro"/>
</dbReference>
<evidence type="ECO:0000256" key="7">
    <source>
        <dbReference type="ARBA" id="ARBA00022723"/>
    </source>
</evidence>
<feature type="transmembrane region" description="Helical" evidence="14">
    <location>
        <begin position="86"/>
        <end position="104"/>
    </location>
</feature>
<dbReference type="Gene3D" id="3.40.1110.10">
    <property type="entry name" value="Calcium-transporting ATPase, cytoplasmic domain N"/>
    <property type="match status" value="1"/>
</dbReference>
<dbReference type="SUPFAM" id="SSF56784">
    <property type="entry name" value="HAD-like"/>
    <property type="match status" value="1"/>
</dbReference>
<dbReference type="Gene3D" id="1.20.1110.10">
    <property type="entry name" value="Calcium-transporting ATPase, transmembrane domain"/>
    <property type="match status" value="1"/>
</dbReference>
<dbReference type="FunFam" id="2.70.150.10:FF:000016">
    <property type="entry name" value="Calcium-transporting P-type ATPase putative"/>
    <property type="match status" value="1"/>
</dbReference>
<accession>E6MFF5</accession>
<dbReference type="Pfam" id="PF00122">
    <property type="entry name" value="E1-E2_ATPase"/>
    <property type="match status" value="1"/>
</dbReference>
<keyword evidence="5" id="KW-0106">Calcium</keyword>
<dbReference type="AlphaFoldDB" id="E6MFF5"/>
<dbReference type="InterPro" id="IPR036412">
    <property type="entry name" value="HAD-like_sf"/>
</dbReference>
<dbReference type="InterPro" id="IPR044492">
    <property type="entry name" value="P_typ_ATPase_HD_dom"/>
</dbReference>
<evidence type="ECO:0000256" key="14">
    <source>
        <dbReference type="SAM" id="Phobius"/>
    </source>
</evidence>
<keyword evidence="17" id="KW-1185">Reference proteome</keyword>
<comment type="catalytic activity">
    <reaction evidence="13">
        <text>Ca(2+)(in) + ATP + H2O = Ca(2+)(out) + ADP + phosphate + H(+)</text>
        <dbReference type="Rhea" id="RHEA:18105"/>
        <dbReference type="ChEBI" id="CHEBI:15377"/>
        <dbReference type="ChEBI" id="CHEBI:15378"/>
        <dbReference type="ChEBI" id="CHEBI:29108"/>
        <dbReference type="ChEBI" id="CHEBI:30616"/>
        <dbReference type="ChEBI" id="CHEBI:43474"/>
        <dbReference type="ChEBI" id="CHEBI:456216"/>
        <dbReference type="EC" id="7.2.2.10"/>
    </reaction>
</comment>
<dbReference type="InterPro" id="IPR008250">
    <property type="entry name" value="ATPase_P-typ_transduc_dom_A_sf"/>
</dbReference>
<keyword evidence="4" id="KW-1003">Cell membrane</keyword>
<feature type="transmembrane region" description="Helical" evidence="14">
    <location>
        <begin position="300"/>
        <end position="325"/>
    </location>
</feature>
<name>E6MFF5_9FIRM</name>